<sequence length="568" mass="64486">MLTELSIKDFAIIDHLTINFNSGLTVLTGETGAGKSIIIDAIQLLSGGRGSVEYIRHGSKKATLEGLFNVDDPKHEVFQIAETYGVETDNDGMFVLHRTISASGKSICRVNGSLITLAILREFGRLLIDIHTQHETQSLMDADRHIQLLDLYSRDEIEEVQKEYQSIYKKLLAVKGRLKHFEKNEQEIIQRLDLLTFQLKELKDAELTPNEDEQLEKERDRLANYDRIFQNVQEAYSALHGERHGLDWLSLALSALETASTYEQNLKEEAEQFSNHFYLVEDIAMRLRQYLDQLEFDPNRLNLIESRLNELNRLMRKYGSSVNEMLEYAAKVEDEIDQLKDRDQSMQQLQNHLQAYTEDAIAEANHLHDIRINNAARLKVSMHKELKDLYLEKAQFQVDISKRITGNVSAKNLGLNGFDYVQFMLSTNPGEPLKPLNKVASGGELSRIMLALKKIFAKHQGVTSVIFDEVDTGVSGRVAQAIAEKIVNIAAKSQVLCITHLPQVAAMADTHILIEKKMLQNSTHTIVSQLEKKQQVEEIARMITGTELTKASLMHANELIEHADTIKK</sequence>
<dbReference type="CDD" id="cd03241">
    <property type="entry name" value="ABC_RecN"/>
    <property type="match status" value="2"/>
</dbReference>
<dbReference type="GO" id="GO:0006310">
    <property type="term" value="P:DNA recombination"/>
    <property type="evidence" value="ECO:0007669"/>
    <property type="project" value="InterPro"/>
</dbReference>
<evidence type="ECO:0000313" key="12">
    <source>
        <dbReference type="Proteomes" id="UP000199300"/>
    </source>
</evidence>
<dbReference type="PIRSF" id="PIRSF003128">
    <property type="entry name" value="RecN"/>
    <property type="match status" value="1"/>
</dbReference>
<evidence type="ECO:0000256" key="1">
    <source>
        <dbReference type="ARBA" id="ARBA00009441"/>
    </source>
</evidence>
<accession>A0A1H8NK21</accession>
<keyword evidence="5" id="KW-0067">ATP-binding</keyword>
<dbReference type="Pfam" id="PF13476">
    <property type="entry name" value="AAA_23"/>
    <property type="match status" value="1"/>
</dbReference>
<evidence type="ECO:0000259" key="10">
    <source>
        <dbReference type="Pfam" id="PF13476"/>
    </source>
</evidence>
<dbReference type="InterPro" id="IPR004604">
    <property type="entry name" value="DNA_recomb/repair_RecN"/>
</dbReference>
<keyword evidence="3" id="KW-0547">Nucleotide-binding</keyword>
<dbReference type="OrthoDB" id="9806954at2"/>
<dbReference type="PANTHER" id="PTHR11059">
    <property type="entry name" value="DNA REPAIR PROTEIN RECN"/>
    <property type="match status" value="1"/>
</dbReference>
<keyword evidence="4 8" id="KW-0227">DNA damage</keyword>
<keyword evidence="6 8" id="KW-0234">DNA repair</keyword>
<dbReference type="SUPFAM" id="SSF52540">
    <property type="entry name" value="P-loop containing nucleoside triphosphate hydrolases"/>
    <property type="match status" value="2"/>
</dbReference>
<evidence type="ECO:0000256" key="4">
    <source>
        <dbReference type="ARBA" id="ARBA00022763"/>
    </source>
</evidence>
<dbReference type="InterPro" id="IPR027417">
    <property type="entry name" value="P-loop_NTPase"/>
</dbReference>
<dbReference type="NCBIfam" id="TIGR00634">
    <property type="entry name" value="recN"/>
    <property type="match status" value="1"/>
</dbReference>
<evidence type="ECO:0000256" key="9">
    <source>
        <dbReference type="SAM" id="Coils"/>
    </source>
</evidence>
<dbReference type="GO" id="GO:0006302">
    <property type="term" value="P:double-strand break repair"/>
    <property type="evidence" value="ECO:0007669"/>
    <property type="project" value="InterPro"/>
</dbReference>
<feature type="domain" description="Rad50/SbcC-type AAA" evidence="10">
    <location>
        <begin position="4"/>
        <end position="217"/>
    </location>
</feature>
<dbReference type="EMBL" id="FODJ01000006">
    <property type="protein sequence ID" value="SEO30081.1"/>
    <property type="molecule type" value="Genomic_DNA"/>
</dbReference>
<evidence type="ECO:0000256" key="7">
    <source>
        <dbReference type="ARBA" id="ARBA00033408"/>
    </source>
</evidence>
<reference evidence="11 12" key="1">
    <citation type="submission" date="2016-10" db="EMBL/GenBank/DDBJ databases">
        <authorList>
            <person name="de Groot N.N."/>
        </authorList>
    </citation>
    <scope>NUCLEOTIDE SEQUENCE [LARGE SCALE GENOMIC DNA]</scope>
    <source>
        <strain evidence="11 12">CGMCC 1.10434</strain>
    </source>
</reference>
<evidence type="ECO:0000256" key="3">
    <source>
        <dbReference type="ARBA" id="ARBA00022741"/>
    </source>
</evidence>
<evidence type="ECO:0000256" key="2">
    <source>
        <dbReference type="ARBA" id="ARBA00021315"/>
    </source>
</evidence>
<dbReference type="GO" id="GO:0005524">
    <property type="term" value="F:ATP binding"/>
    <property type="evidence" value="ECO:0007669"/>
    <property type="project" value="UniProtKB-KW"/>
</dbReference>
<dbReference type="FunFam" id="3.40.50.300:FF:000319">
    <property type="entry name" value="DNA repair protein RecN"/>
    <property type="match status" value="1"/>
</dbReference>
<evidence type="ECO:0000256" key="6">
    <source>
        <dbReference type="ARBA" id="ARBA00023204"/>
    </source>
</evidence>
<dbReference type="GO" id="GO:0016887">
    <property type="term" value="F:ATP hydrolysis activity"/>
    <property type="evidence" value="ECO:0007669"/>
    <property type="project" value="InterPro"/>
</dbReference>
<dbReference type="RefSeq" id="WP_091497199.1">
    <property type="nucleotide sequence ID" value="NZ_FODJ01000006.1"/>
</dbReference>
<gene>
    <name evidence="11" type="ORF">SAMN04488134_10613</name>
</gene>
<dbReference type="GO" id="GO:0009432">
    <property type="term" value="P:SOS response"/>
    <property type="evidence" value="ECO:0007669"/>
    <property type="project" value="TreeGrafter"/>
</dbReference>
<dbReference type="Proteomes" id="UP000199300">
    <property type="component" value="Unassembled WGS sequence"/>
</dbReference>
<comment type="function">
    <text evidence="8">May be involved in recombinational repair of damaged DNA.</text>
</comment>
<dbReference type="FunFam" id="3.40.50.300:FF:000356">
    <property type="entry name" value="DNA repair protein RecN"/>
    <property type="match status" value="1"/>
</dbReference>
<dbReference type="PANTHER" id="PTHR11059:SF0">
    <property type="entry name" value="DNA REPAIR PROTEIN RECN"/>
    <property type="match status" value="1"/>
</dbReference>
<dbReference type="NCBIfam" id="NF008121">
    <property type="entry name" value="PRK10869.1"/>
    <property type="match status" value="1"/>
</dbReference>
<comment type="similarity">
    <text evidence="1 8">Belongs to the RecN family.</text>
</comment>
<feature type="coiled-coil region" evidence="9">
    <location>
        <begin position="322"/>
        <end position="359"/>
    </location>
</feature>
<keyword evidence="12" id="KW-1185">Reference proteome</keyword>
<dbReference type="STRING" id="872970.SAMN04488134_10613"/>
<organism evidence="11 12">
    <name type="scientific">Amphibacillus marinus</name>
    <dbReference type="NCBI Taxonomy" id="872970"/>
    <lineage>
        <taxon>Bacteria</taxon>
        <taxon>Bacillati</taxon>
        <taxon>Bacillota</taxon>
        <taxon>Bacilli</taxon>
        <taxon>Bacillales</taxon>
        <taxon>Bacillaceae</taxon>
        <taxon>Amphibacillus</taxon>
    </lineage>
</organism>
<dbReference type="AlphaFoldDB" id="A0A1H8NK21"/>
<proteinExistence type="inferred from homology"/>
<keyword evidence="9" id="KW-0175">Coiled coil</keyword>
<evidence type="ECO:0000256" key="8">
    <source>
        <dbReference type="PIRNR" id="PIRNR003128"/>
    </source>
</evidence>
<name>A0A1H8NK21_9BACI</name>
<protein>
    <recommendedName>
        <fullName evidence="2 8">DNA repair protein RecN</fullName>
    </recommendedName>
    <alternativeName>
        <fullName evidence="7 8">Recombination protein N</fullName>
    </alternativeName>
</protein>
<dbReference type="Gene3D" id="3.40.50.300">
    <property type="entry name" value="P-loop containing nucleotide triphosphate hydrolases"/>
    <property type="match status" value="2"/>
</dbReference>
<dbReference type="InterPro" id="IPR038729">
    <property type="entry name" value="Rad50/SbcC_AAA"/>
</dbReference>
<evidence type="ECO:0000256" key="5">
    <source>
        <dbReference type="ARBA" id="ARBA00022840"/>
    </source>
</evidence>
<dbReference type="GO" id="GO:0043590">
    <property type="term" value="C:bacterial nucleoid"/>
    <property type="evidence" value="ECO:0007669"/>
    <property type="project" value="TreeGrafter"/>
</dbReference>
<evidence type="ECO:0000313" key="11">
    <source>
        <dbReference type="EMBL" id="SEO30081.1"/>
    </source>
</evidence>